<keyword evidence="10" id="KW-1133">Transmembrane helix</keyword>
<name>A0AAV1BE31_VICFA</name>
<keyword evidence="5" id="KW-0326">Glycosidase</keyword>
<feature type="chain" id="PRO_5043438080" description="glucan endo-1,3-beta-D-glucosidase" evidence="11">
    <location>
        <begin position="24"/>
        <end position="315"/>
    </location>
</feature>
<keyword evidence="10" id="KW-0812">Transmembrane</keyword>
<dbReference type="Gene3D" id="3.20.20.80">
    <property type="entry name" value="Glycosidases"/>
    <property type="match status" value="1"/>
</dbReference>
<dbReference type="InterPro" id="IPR000490">
    <property type="entry name" value="Glyco_hydro_17"/>
</dbReference>
<dbReference type="Proteomes" id="UP001157006">
    <property type="component" value="Chromosome 6"/>
</dbReference>
<evidence type="ECO:0000256" key="1">
    <source>
        <dbReference type="ARBA" id="ARBA00000382"/>
    </source>
</evidence>
<evidence type="ECO:0000313" key="13">
    <source>
        <dbReference type="Proteomes" id="UP001157006"/>
    </source>
</evidence>
<comment type="similarity">
    <text evidence="2 8">Belongs to the glycosyl hydrolase 17 family.</text>
</comment>
<dbReference type="AlphaFoldDB" id="A0AAV1BE31"/>
<feature type="region of interest" description="Disordered" evidence="9">
    <location>
        <begin position="157"/>
        <end position="206"/>
    </location>
</feature>
<evidence type="ECO:0000256" key="7">
    <source>
        <dbReference type="ARBA" id="ARBA00033417"/>
    </source>
</evidence>
<evidence type="ECO:0000256" key="4">
    <source>
        <dbReference type="ARBA" id="ARBA00022801"/>
    </source>
</evidence>
<dbReference type="SUPFAM" id="SSF51445">
    <property type="entry name" value="(Trans)glycosidases"/>
    <property type="match status" value="1"/>
</dbReference>
<keyword evidence="4" id="KW-0378">Hydrolase</keyword>
<dbReference type="InterPro" id="IPR044965">
    <property type="entry name" value="Glyco_hydro_17_plant"/>
</dbReference>
<organism evidence="12 13">
    <name type="scientific">Vicia faba</name>
    <name type="common">Broad bean</name>
    <name type="synonym">Faba vulgaris</name>
    <dbReference type="NCBI Taxonomy" id="3906"/>
    <lineage>
        <taxon>Eukaryota</taxon>
        <taxon>Viridiplantae</taxon>
        <taxon>Streptophyta</taxon>
        <taxon>Embryophyta</taxon>
        <taxon>Tracheophyta</taxon>
        <taxon>Spermatophyta</taxon>
        <taxon>Magnoliopsida</taxon>
        <taxon>eudicotyledons</taxon>
        <taxon>Gunneridae</taxon>
        <taxon>Pentapetalae</taxon>
        <taxon>rosids</taxon>
        <taxon>fabids</taxon>
        <taxon>Fabales</taxon>
        <taxon>Fabaceae</taxon>
        <taxon>Papilionoideae</taxon>
        <taxon>50 kb inversion clade</taxon>
        <taxon>NPAAA clade</taxon>
        <taxon>Hologalegina</taxon>
        <taxon>IRL clade</taxon>
        <taxon>Fabeae</taxon>
        <taxon>Vicia</taxon>
    </lineage>
</organism>
<keyword evidence="10" id="KW-0472">Membrane</keyword>
<dbReference type="GO" id="GO:0042973">
    <property type="term" value="F:glucan endo-1,3-beta-D-glucosidase activity"/>
    <property type="evidence" value="ECO:0007669"/>
    <property type="project" value="UniProtKB-EC"/>
</dbReference>
<evidence type="ECO:0000256" key="6">
    <source>
        <dbReference type="ARBA" id="ARBA00033335"/>
    </source>
</evidence>
<keyword evidence="11" id="KW-0732">Signal</keyword>
<dbReference type="Pfam" id="PF00332">
    <property type="entry name" value="Glyco_hydro_17"/>
    <property type="match status" value="1"/>
</dbReference>
<evidence type="ECO:0000256" key="10">
    <source>
        <dbReference type="SAM" id="Phobius"/>
    </source>
</evidence>
<keyword evidence="13" id="KW-1185">Reference proteome</keyword>
<sequence length="315" mass="33186">MKLKNWLASVLLLITAMLTTTFAHQITHVRLYDANAHLLQALSNTSIDVIVGVTNEEVLRIGESPSAAAAWINKNVVAYVPSTNIMAIAVGSEVLSTIPNVVPVLVPALNSLHKALVAANLNFRVKVSTPSNSSKPLQSSPLQPTFFFPFALFSQPPPSHDASPPSVSQSPPSPSTVPPPPTLPSTLTSGPAATPTNETVHGDSPIVPFPSIPSVNGSDNIATNNAPSYSGGLNTGAAVTIGVVVSLIVLSLLGIAVFFVQKKKKGKGSRSDYAAPSPYTSSHNSGQYLALSKVILYQKSKYYSTSSFIWAFPLF</sequence>
<proteinExistence type="inferred from homology"/>
<comment type="catalytic activity">
    <reaction evidence="1">
        <text>Hydrolysis of (1-&gt;3)-beta-D-glucosidic linkages in (1-&gt;3)-beta-D-glucans.</text>
        <dbReference type="EC" id="3.2.1.39"/>
    </reaction>
</comment>
<dbReference type="PANTHER" id="PTHR32227">
    <property type="entry name" value="GLUCAN ENDO-1,3-BETA-GLUCOSIDASE BG1-RELATED-RELATED"/>
    <property type="match status" value="1"/>
</dbReference>
<dbReference type="GO" id="GO:0005975">
    <property type="term" value="P:carbohydrate metabolic process"/>
    <property type="evidence" value="ECO:0007669"/>
    <property type="project" value="InterPro"/>
</dbReference>
<feature type="compositionally biased region" description="Pro residues" evidence="9">
    <location>
        <begin position="171"/>
        <end position="183"/>
    </location>
</feature>
<evidence type="ECO:0000256" key="11">
    <source>
        <dbReference type="SAM" id="SignalP"/>
    </source>
</evidence>
<evidence type="ECO:0000256" key="3">
    <source>
        <dbReference type="ARBA" id="ARBA00012780"/>
    </source>
</evidence>
<accession>A0AAV1BE31</accession>
<evidence type="ECO:0000256" key="9">
    <source>
        <dbReference type="SAM" id="MobiDB-lite"/>
    </source>
</evidence>
<dbReference type="InterPro" id="IPR017853">
    <property type="entry name" value="GH"/>
</dbReference>
<feature type="signal peptide" evidence="11">
    <location>
        <begin position="1"/>
        <end position="23"/>
    </location>
</feature>
<dbReference type="EMBL" id="OX451741">
    <property type="protein sequence ID" value="CAI8619097.1"/>
    <property type="molecule type" value="Genomic_DNA"/>
</dbReference>
<dbReference type="EC" id="3.2.1.39" evidence="3"/>
<evidence type="ECO:0000313" key="12">
    <source>
        <dbReference type="EMBL" id="CAI8619097.1"/>
    </source>
</evidence>
<evidence type="ECO:0000256" key="5">
    <source>
        <dbReference type="ARBA" id="ARBA00023295"/>
    </source>
</evidence>
<gene>
    <name evidence="12" type="ORF">VFH_VI154440</name>
</gene>
<reference evidence="12 13" key="1">
    <citation type="submission" date="2023-01" db="EMBL/GenBank/DDBJ databases">
        <authorList>
            <person name="Kreplak J."/>
        </authorList>
    </citation>
    <scope>NUCLEOTIDE SEQUENCE [LARGE SCALE GENOMIC DNA]</scope>
</reference>
<feature type="transmembrane region" description="Helical" evidence="10">
    <location>
        <begin position="237"/>
        <end position="260"/>
    </location>
</feature>
<evidence type="ECO:0000256" key="2">
    <source>
        <dbReference type="ARBA" id="ARBA00008773"/>
    </source>
</evidence>
<evidence type="ECO:0000256" key="8">
    <source>
        <dbReference type="RuleBase" id="RU004335"/>
    </source>
</evidence>
<protein>
    <recommendedName>
        <fullName evidence="3">glucan endo-1,3-beta-D-glucosidase</fullName>
        <ecNumber evidence="3">3.2.1.39</ecNumber>
    </recommendedName>
    <alternativeName>
        <fullName evidence="6">(1-&gt;3)-beta-glucan endohydrolase</fullName>
    </alternativeName>
    <alternativeName>
        <fullName evidence="7">Beta-1,3-endoglucanase</fullName>
    </alternativeName>
</protein>